<name>A0ACC1HNF6_9FUNG</name>
<evidence type="ECO:0000313" key="1">
    <source>
        <dbReference type="EMBL" id="KAJ1677732.1"/>
    </source>
</evidence>
<protein>
    <submittedName>
        <fullName evidence="1">Uncharacterized protein</fullName>
    </submittedName>
</protein>
<evidence type="ECO:0000313" key="2">
    <source>
        <dbReference type="Proteomes" id="UP001145114"/>
    </source>
</evidence>
<sequence>MTEGGIATWLKNEGESYAAGDVLLQIETDKAQMDVEAQDDGVLAKILKPGGTQGVAVGEPIAIIAEEGDDLSSIDLSGLAATPEKPAKDEPTQGRFSSAYCS</sequence>
<keyword evidence="2" id="KW-1185">Reference proteome</keyword>
<feature type="non-terminal residue" evidence="1">
    <location>
        <position position="102"/>
    </location>
</feature>
<accession>A0ACC1HNF6</accession>
<gene>
    <name evidence="1" type="ORF">EV182_005552</name>
</gene>
<proteinExistence type="predicted"/>
<comment type="caution">
    <text evidence="1">The sequence shown here is derived from an EMBL/GenBank/DDBJ whole genome shotgun (WGS) entry which is preliminary data.</text>
</comment>
<organism evidence="1 2">
    <name type="scientific">Spiromyces aspiralis</name>
    <dbReference type="NCBI Taxonomy" id="68401"/>
    <lineage>
        <taxon>Eukaryota</taxon>
        <taxon>Fungi</taxon>
        <taxon>Fungi incertae sedis</taxon>
        <taxon>Zoopagomycota</taxon>
        <taxon>Kickxellomycotina</taxon>
        <taxon>Kickxellomycetes</taxon>
        <taxon>Kickxellales</taxon>
        <taxon>Kickxellaceae</taxon>
        <taxon>Spiromyces</taxon>
    </lineage>
</organism>
<dbReference type="Proteomes" id="UP001145114">
    <property type="component" value="Unassembled WGS sequence"/>
</dbReference>
<reference evidence="1" key="1">
    <citation type="submission" date="2022-06" db="EMBL/GenBank/DDBJ databases">
        <title>Phylogenomic reconstructions and comparative analyses of Kickxellomycotina fungi.</title>
        <authorList>
            <person name="Reynolds N.K."/>
            <person name="Stajich J.E."/>
            <person name="Barry K."/>
            <person name="Grigoriev I.V."/>
            <person name="Crous P."/>
            <person name="Smith M.E."/>
        </authorList>
    </citation>
    <scope>NUCLEOTIDE SEQUENCE</scope>
    <source>
        <strain evidence="1">RSA 2271</strain>
    </source>
</reference>
<dbReference type="EMBL" id="JAMZIH010002015">
    <property type="protein sequence ID" value="KAJ1677732.1"/>
    <property type="molecule type" value="Genomic_DNA"/>
</dbReference>